<feature type="transmembrane region" description="Helical" evidence="2">
    <location>
        <begin position="170"/>
        <end position="189"/>
    </location>
</feature>
<sequence>MCSCSSLSILCRLEPWCIVLYLGWLLVLVIAPCVVPCALIVSFVRRSPIGGTPGFGLGGGADMLVVERWSGVERAEGGQSDVKGPNGVLPSDEERDGSIRRVLNLKATPSLSCSSRDTFLVMFWSRQPPGCILVAIGFLSHSYQIVLVTASLGVGFVATSRCQAWGRSSAGLRLFVCGVLYGGSLASHFQGGTLQLFRSLFLGASPCGIGVCVSLTSWRVGGPGWFCLWALDLVEVWDGGACVMRLWSHVVALVFCELFVSAGKTAELFSFGRLKEEKLKPLNSVNWRVNEVNQQPHHRQRESGGVREIQRSAGDGAETKRPQLFSGDHGCVLMDTWLDPVNMANKPTFEYDDNVNEIVGMINTDVQPEESIQSSSQADNEEVSLRVNPTHTQNAQEDSEFSKLMSRYSPDEIISMLSKHTIRAAASHTTPSLSPFNASTSRPTPRPVTSPQMPVSTFIPSPTPAPFPTPILTPPSAHSPPAQITPPTQSESIPRSEVEGLVRKLLAESLSLSKPHSLQNYCKLPNTYFPPGFKAPKYRKYNETSDPQYHLAGFTMDSHRWMYDRVLLVHLFQQSLEGEALRWFTSLPASDLVNFDIVSERFISHFSYMATQVPTLPDLVAERMKPDEDFVTFANRWRSMASKVDIPIPESQAITMLVTNTTPVLRSILMLSKFPSFAHLYNRARVVQNQIKDSSLPHFFEGKPKGRKAPAAPTTEGVTLNESVSACCQPLRPPNKPSNPPSNPHQLPLLPPMPYSYSSIPPSSGYTGPGPKRASYPPLPKSLGDIFFALVSCDAIQLPPQKEAVHPRADTSRPSSNDEIFVRGNFIRSWDPPFQLLTLLPQGQSTLKTAELFSLGRLKEEKLKPRLRPLCEATAPTWSTSNPIIANESPAASASVREI</sequence>
<feature type="transmembrane region" description="Helical" evidence="2">
    <location>
        <begin position="18"/>
        <end position="44"/>
    </location>
</feature>
<feature type="region of interest" description="Disordered" evidence="1">
    <location>
        <begin position="425"/>
        <end position="497"/>
    </location>
</feature>
<dbReference type="AlphaFoldDB" id="A0A843TLR2"/>
<feature type="region of interest" description="Disordered" evidence="1">
    <location>
        <begin position="293"/>
        <end position="324"/>
    </location>
</feature>
<keyword evidence="2" id="KW-0812">Transmembrane</keyword>
<name>A0A843TLR2_COLES</name>
<dbReference type="PANTHER" id="PTHR33223">
    <property type="entry name" value="CCHC-TYPE DOMAIN-CONTAINING PROTEIN"/>
    <property type="match status" value="1"/>
</dbReference>
<feature type="compositionally biased region" description="Polar residues" evidence="1">
    <location>
        <begin position="387"/>
        <end position="396"/>
    </location>
</feature>
<comment type="caution">
    <text evidence="3">The sequence shown here is derived from an EMBL/GenBank/DDBJ whole genome shotgun (WGS) entry which is preliminary data.</text>
</comment>
<dbReference type="OrthoDB" id="8006889at2759"/>
<evidence type="ECO:0008006" key="5">
    <source>
        <dbReference type="Google" id="ProtNLM"/>
    </source>
</evidence>
<keyword evidence="2" id="KW-1133">Transmembrane helix</keyword>
<feature type="region of interest" description="Disordered" evidence="1">
    <location>
        <begin position="699"/>
        <end position="718"/>
    </location>
</feature>
<accession>A0A843TLR2</accession>
<reference evidence="3" key="1">
    <citation type="submission" date="2017-07" db="EMBL/GenBank/DDBJ databases">
        <title>Taro Niue Genome Assembly and Annotation.</title>
        <authorList>
            <person name="Atibalentja N."/>
            <person name="Keating K."/>
            <person name="Fields C.J."/>
        </authorList>
    </citation>
    <scope>NUCLEOTIDE SEQUENCE</scope>
    <source>
        <strain evidence="3">Niue_2</strain>
        <tissue evidence="3">Leaf</tissue>
    </source>
</reference>
<evidence type="ECO:0000256" key="1">
    <source>
        <dbReference type="SAM" id="MobiDB-lite"/>
    </source>
</evidence>
<keyword evidence="2" id="KW-0472">Membrane</keyword>
<feature type="region of interest" description="Disordered" evidence="1">
    <location>
        <begin position="75"/>
        <end position="94"/>
    </location>
</feature>
<feature type="compositionally biased region" description="Polar residues" evidence="1">
    <location>
        <begin position="368"/>
        <end position="378"/>
    </location>
</feature>
<feature type="compositionally biased region" description="Low complexity" evidence="1">
    <location>
        <begin position="439"/>
        <end position="451"/>
    </location>
</feature>
<keyword evidence="4" id="KW-1185">Reference proteome</keyword>
<feature type="compositionally biased region" description="Basic and acidic residues" evidence="1">
    <location>
        <begin position="301"/>
        <end position="310"/>
    </location>
</feature>
<proteinExistence type="predicted"/>
<evidence type="ECO:0000313" key="4">
    <source>
        <dbReference type="Proteomes" id="UP000652761"/>
    </source>
</evidence>
<organism evidence="3 4">
    <name type="scientific">Colocasia esculenta</name>
    <name type="common">Wild taro</name>
    <name type="synonym">Arum esculentum</name>
    <dbReference type="NCBI Taxonomy" id="4460"/>
    <lineage>
        <taxon>Eukaryota</taxon>
        <taxon>Viridiplantae</taxon>
        <taxon>Streptophyta</taxon>
        <taxon>Embryophyta</taxon>
        <taxon>Tracheophyta</taxon>
        <taxon>Spermatophyta</taxon>
        <taxon>Magnoliopsida</taxon>
        <taxon>Liliopsida</taxon>
        <taxon>Araceae</taxon>
        <taxon>Aroideae</taxon>
        <taxon>Colocasieae</taxon>
        <taxon>Colocasia</taxon>
    </lineage>
</organism>
<feature type="compositionally biased region" description="Pro residues" evidence="1">
    <location>
        <begin position="461"/>
        <end position="473"/>
    </location>
</feature>
<feature type="transmembrane region" description="Helical" evidence="2">
    <location>
        <begin position="132"/>
        <end position="158"/>
    </location>
</feature>
<feature type="compositionally biased region" description="Polar residues" evidence="1">
    <location>
        <begin position="427"/>
        <end position="438"/>
    </location>
</feature>
<dbReference type="PANTHER" id="PTHR33223:SF8">
    <property type="entry name" value="OS04G0172440 PROTEIN"/>
    <property type="match status" value="1"/>
</dbReference>
<gene>
    <name evidence="3" type="ORF">Taro_002533</name>
</gene>
<dbReference type="Proteomes" id="UP000652761">
    <property type="component" value="Unassembled WGS sequence"/>
</dbReference>
<evidence type="ECO:0000313" key="3">
    <source>
        <dbReference type="EMBL" id="MQL70210.1"/>
    </source>
</evidence>
<feature type="compositionally biased region" description="Pro residues" evidence="1">
    <location>
        <begin position="731"/>
        <end position="754"/>
    </location>
</feature>
<protein>
    <recommendedName>
        <fullName evidence="5">Retrotransposon gag domain-containing protein</fullName>
    </recommendedName>
</protein>
<feature type="region of interest" description="Disordered" evidence="1">
    <location>
        <begin position="727"/>
        <end position="754"/>
    </location>
</feature>
<evidence type="ECO:0000256" key="2">
    <source>
        <dbReference type="SAM" id="Phobius"/>
    </source>
</evidence>
<feature type="region of interest" description="Disordered" evidence="1">
    <location>
        <begin position="368"/>
        <end position="402"/>
    </location>
</feature>
<dbReference type="EMBL" id="NMUH01000060">
    <property type="protein sequence ID" value="MQL70210.1"/>
    <property type="molecule type" value="Genomic_DNA"/>
</dbReference>